<organism evidence="9">
    <name type="scientific">Symploca sp. SIO1C4</name>
    <dbReference type="NCBI Taxonomy" id="2607765"/>
    <lineage>
        <taxon>Bacteria</taxon>
        <taxon>Bacillati</taxon>
        <taxon>Cyanobacteriota</taxon>
        <taxon>Cyanophyceae</taxon>
        <taxon>Coleofasciculales</taxon>
        <taxon>Coleofasciculaceae</taxon>
        <taxon>Symploca</taxon>
    </lineage>
</organism>
<feature type="transmembrane region" description="Helical" evidence="8">
    <location>
        <begin position="181"/>
        <end position="198"/>
    </location>
</feature>
<accession>A0A6B3NSA7</accession>
<dbReference type="GO" id="GO:0044038">
    <property type="term" value="P:cell wall macromolecule biosynthetic process"/>
    <property type="evidence" value="ECO:0007669"/>
    <property type="project" value="TreeGrafter"/>
</dbReference>
<feature type="transmembrane region" description="Helical" evidence="8">
    <location>
        <begin position="100"/>
        <end position="117"/>
    </location>
</feature>
<evidence type="ECO:0000313" key="9">
    <source>
        <dbReference type="EMBL" id="NER32088.1"/>
    </source>
</evidence>
<sequence length="260" mass="27778">SILLTLVWVVGITNAINLIDVMDGLAGGVSFIATMSLLAVAVASPSSAVATLLLAALGGAALGFLRHNFHPSKIILGDAGAYFFGYVLSATSIIGKLKLSTGFALIPLILLLLLPVLDTTQVFIRRLIAGKNPLTTPGKDHLHHHLLASGFGQRPVAIILWSVTLLSNCLGMKLLGMDSTTIYITLGSIMLLLGFTVWQSLRETDQNICPSYEQSYSILTQESNVLYPTPETLFPETLCKVAGKPSSPKPTSQVFENLKC</sequence>
<dbReference type="GO" id="GO:0005886">
    <property type="term" value="C:plasma membrane"/>
    <property type="evidence" value="ECO:0007669"/>
    <property type="project" value="UniProtKB-SubCell"/>
</dbReference>
<dbReference type="AlphaFoldDB" id="A0A6B3NSA7"/>
<dbReference type="GO" id="GO:0016780">
    <property type="term" value="F:phosphotransferase activity, for other substituted phosphate groups"/>
    <property type="evidence" value="ECO:0007669"/>
    <property type="project" value="InterPro"/>
</dbReference>
<dbReference type="PANTHER" id="PTHR22926">
    <property type="entry name" value="PHOSPHO-N-ACETYLMURAMOYL-PENTAPEPTIDE-TRANSFERASE"/>
    <property type="match status" value="1"/>
</dbReference>
<feature type="transmembrane region" description="Helical" evidence="8">
    <location>
        <begin position="74"/>
        <end position="94"/>
    </location>
</feature>
<feature type="binding site" evidence="7">
    <location>
        <position position="17"/>
    </location>
    <ligand>
        <name>Mg(2+)</name>
        <dbReference type="ChEBI" id="CHEBI:18420"/>
    </ligand>
</feature>
<evidence type="ECO:0000256" key="4">
    <source>
        <dbReference type="ARBA" id="ARBA00022692"/>
    </source>
</evidence>
<proteinExistence type="predicted"/>
<keyword evidence="6 8" id="KW-0472">Membrane</keyword>
<evidence type="ECO:0000256" key="7">
    <source>
        <dbReference type="PIRSR" id="PIRSR600715-1"/>
    </source>
</evidence>
<dbReference type="EMBL" id="JAAHFQ010001061">
    <property type="protein sequence ID" value="NER32088.1"/>
    <property type="molecule type" value="Genomic_DNA"/>
</dbReference>
<name>A0A6B3NSA7_9CYAN</name>
<evidence type="ECO:0000256" key="1">
    <source>
        <dbReference type="ARBA" id="ARBA00004651"/>
    </source>
</evidence>
<comment type="cofactor">
    <cofactor evidence="7">
        <name>Mg(2+)</name>
        <dbReference type="ChEBI" id="CHEBI:18420"/>
    </cofactor>
</comment>
<comment type="caution">
    <text evidence="9">The sequence shown here is derived from an EMBL/GenBank/DDBJ whole genome shotgun (WGS) entry which is preliminary data.</text>
</comment>
<dbReference type="Pfam" id="PF00953">
    <property type="entry name" value="Glycos_transf_4"/>
    <property type="match status" value="1"/>
</dbReference>
<dbReference type="GO" id="GO:0009103">
    <property type="term" value="P:lipopolysaccharide biosynthetic process"/>
    <property type="evidence" value="ECO:0007669"/>
    <property type="project" value="TreeGrafter"/>
</dbReference>
<dbReference type="InterPro" id="IPR000715">
    <property type="entry name" value="Glycosyl_transferase_4"/>
</dbReference>
<evidence type="ECO:0000256" key="6">
    <source>
        <dbReference type="ARBA" id="ARBA00023136"/>
    </source>
</evidence>
<dbReference type="GO" id="GO:0071555">
    <property type="term" value="P:cell wall organization"/>
    <property type="evidence" value="ECO:0007669"/>
    <property type="project" value="TreeGrafter"/>
</dbReference>
<reference evidence="9" key="1">
    <citation type="submission" date="2019-11" db="EMBL/GenBank/DDBJ databases">
        <title>Genomic insights into an expanded diversity of filamentous marine cyanobacteria reveals the extraordinary biosynthetic potential of Moorea and Okeania.</title>
        <authorList>
            <person name="Ferreira Leao T."/>
            <person name="Wang M."/>
            <person name="Moss N."/>
            <person name="Da Silva R."/>
            <person name="Sanders J."/>
            <person name="Nurk S."/>
            <person name="Gurevich A."/>
            <person name="Humphrey G."/>
            <person name="Reher R."/>
            <person name="Zhu Q."/>
            <person name="Belda-Ferre P."/>
            <person name="Glukhov E."/>
            <person name="Rex R."/>
            <person name="Dorrestein P.C."/>
            <person name="Knight R."/>
            <person name="Pevzner P."/>
            <person name="Gerwick W.H."/>
            <person name="Gerwick L."/>
        </authorList>
    </citation>
    <scope>NUCLEOTIDE SEQUENCE</scope>
    <source>
        <strain evidence="9">SIO1C4</strain>
    </source>
</reference>
<comment type="subcellular location">
    <subcellularLocation>
        <location evidence="1">Cell membrane</location>
        <topology evidence="1">Multi-pass membrane protein</topology>
    </subcellularLocation>
</comment>
<evidence type="ECO:0000256" key="3">
    <source>
        <dbReference type="ARBA" id="ARBA00022679"/>
    </source>
</evidence>
<feature type="binding site" evidence="7">
    <location>
        <position position="78"/>
    </location>
    <ligand>
        <name>Mg(2+)</name>
        <dbReference type="ChEBI" id="CHEBI:18420"/>
    </ligand>
</feature>
<evidence type="ECO:0000256" key="2">
    <source>
        <dbReference type="ARBA" id="ARBA00022475"/>
    </source>
</evidence>
<evidence type="ECO:0000256" key="5">
    <source>
        <dbReference type="ARBA" id="ARBA00022989"/>
    </source>
</evidence>
<evidence type="ECO:0000256" key="8">
    <source>
        <dbReference type="SAM" id="Phobius"/>
    </source>
</evidence>
<dbReference type="CDD" id="cd06853">
    <property type="entry name" value="GT_WecA_like"/>
    <property type="match status" value="1"/>
</dbReference>
<feature type="transmembrane region" description="Helical" evidence="8">
    <location>
        <begin position="31"/>
        <end position="62"/>
    </location>
</feature>
<protein>
    <submittedName>
        <fullName evidence="9">Undecaprenyl/decaprenyl-phosphate alpha-N-acetylglucosaminyl 1-phosphate transferase</fullName>
    </submittedName>
</protein>
<keyword evidence="2" id="KW-1003">Cell membrane</keyword>
<dbReference type="GO" id="GO:0046872">
    <property type="term" value="F:metal ion binding"/>
    <property type="evidence" value="ECO:0007669"/>
    <property type="project" value="UniProtKB-KW"/>
</dbReference>
<dbReference type="PANTHER" id="PTHR22926:SF3">
    <property type="entry name" value="UNDECAPRENYL-PHOSPHATE ALPHA-N-ACETYLGLUCOSAMINYL 1-PHOSPHATE TRANSFERASE"/>
    <property type="match status" value="1"/>
</dbReference>
<keyword evidence="7" id="KW-0479">Metal-binding</keyword>
<keyword evidence="5 8" id="KW-1133">Transmembrane helix</keyword>
<gene>
    <name evidence="9" type="ORF">F6J89_31920</name>
</gene>
<keyword evidence="4 8" id="KW-0812">Transmembrane</keyword>
<keyword evidence="7" id="KW-0460">Magnesium</keyword>
<feature type="non-terminal residue" evidence="9">
    <location>
        <position position="1"/>
    </location>
</feature>
<keyword evidence="3 9" id="KW-0808">Transferase</keyword>